<dbReference type="GO" id="GO:0008270">
    <property type="term" value="F:zinc ion binding"/>
    <property type="evidence" value="ECO:0007669"/>
    <property type="project" value="UniProtKB-UniRule"/>
</dbReference>
<evidence type="ECO:0000259" key="10">
    <source>
        <dbReference type="PROSITE" id="PS50157"/>
    </source>
</evidence>
<organism evidence="12">
    <name type="scientific">Pectinophora gossypiella</name>
    <name type="common">Cotton pink bollworm</name>
    <name type="synonym">Depressaria gossypiella</name>
    <dbReference type="NCBI Taxonomy" id="13191"/>
    <lineage>
        <taxon>Eukaryota</taxon>
        <taxon>Metazoa</taxon>
        <taxon>Ecdysozoa</taxon>
        <taxon>Arthropoda</taxon>
        <taxon>Hexapoda</taxon>
        <taxon>Insecta</taxon>
        <taxon>Pterygota</taxon>
        <taxon>Neoptera</taxon>
        <taxon>Endopterygota</taxon>
        <taxon>Lepidoptera</taxon>
        <taxon>Glossata</taxon>
        <taxon>Ditrysia</taxon>
        <taxon>Gelechioidea</taxon>
        <taxon>Gelechiidae</taxon>
        <taxon>Apatetrinae</taxon>
        <taxon>Pectinophora</taxon>
    </lineage>
</organism>
<evidence type="ECO:0008006" key="13">
    <source>
        <dbReference type="Google" id="ProtNLM"/>
    </source>
</evidence>
<dbReference type="SUPFAM" id="SSF57716">
    <property type="entry name" value="Glucocorticoid receptor-like (DNA-binding domain)"/>
    <property type="match status" value="1"/>
</dbReference>
<feature type="domain" description="C2H2-type" evidence="10">
    <location>
        <begin position="365"/>
        <end position="392"/>
    </location>
</feature>
<dbReference type="AlphaFoldDB" id="A0A1E1WMT5"/>
<dbReference type="PROSITE" id="PS00028">
    <property type="entry name" value="ZINC_FINGER_C2H2_1"/>
    <property type="match status" value="9"/>
</dbReference>
<evidence type="ECO:0000256" key="2">
    <source>
        <dbReference type="ARBA" id="ARBA00022723"/>
    </source>
</evidence>
<feature type="binding site" evidence="9">
    <location>
        <position position="58"/>
    </location>
    <ligand>
        <name>Zn(2+)</name>
        <dbReference type="ChEBI" id="CHEBI:29105"/>
    </ligand>
</feature>
<dbReference type="SMART" id="SM00355">
    <property type="entry name" value="ZnF_C2H2"/>
    <property type="match status" value="12"/>
</dbReference>
<dbReference type="InterPro" id="IPR050589">
    <property type="entry name" value="Ikaros_C2H2-ZF"/>
</dbReference>
<feature type="binding site" evidence="9">
    <location>
        <position position="55"/>
    </location>
    <ligand>
        <name>Zn(2+)</name>
        <dbReference type="ChEBI" id="CHEBI:29105"/>
    </ligand>
</feature>
<evidence type="ECO:0000313" key="12">
    <source>
        <dbReference type="EMBL" id="JAT88302.1"/>
    </source>
</evidence>
<feature type="binding site" evidence="9">
    <location>
        <position position="11"/>
    </location>
    <ligand>
        <name>Zn(2+)</name>
        <dbReference type="ChEBI" id="CHEBI:29105"/>
    </ligand>
</feature>
<dbReference type="OrthoDB" id="6077919at2759"/>
<accession>A0A1E1WMT5</accession>
<dbReference type="GO" id="GO:0005634">
    <property type="term" value="C:nucleus"/>
    <property type="evidence" value="ECO:0007669"/>
    <property type="project" value="UniProtKB-SubCell"/>
</dbReference>
<dbReference type="GO" id="GO:0006357">
    <property type="term" value="P:regulation of transcription by RNA polymerase II"/>
    <property type="evidence" value="ECO:0007669"/>
    <property type="project" value="TreeGrafter"/>
</dbReference>
<dbReference type="FunFam" id="3.30.160.60:FF:000202">
    <property type="entry name" value="Zinc finger protein 574"/>
    <property type="match status" value="1"/>
</dbReference>
<evidence type="ECO:0000256" key="9">
    <source>
        <dbReference type="PROSITE-ProRule" id="PRU01263"/>
    </source>
</evidence>
<dbReference type="EMBL" id="GDQN01002752">
    <property type="protein sequence ID" value="JAT88302.1"/>
    <property type="molecule type" value="Transcribed_RNA"/>
</dbReference>
<dbReference type="Gene3D" id="3.30.160.60">
    <property type="entry name" value="Classic Zinc Finger"/>
    <property type="match status" value="7"/>
</dbReference>
<feature type="domain" description="C2H2-type" evidence="10">
    <location>
        <begin position="453"/>
        <end position="475"/>
    </location>
</feature>
<dbReference type="SUPFAM" id="SSF57667">
    <property type="entry name" value="beta-beta-alpha zinc fingers"/>
    <property type="match status" value="5"/>
</dbReference>
<feature type="domain" description="C2H2-type" evidence="10">
    <location>
        <begin position="536"/>
        <end position="564"/>
    </location>
</feature>
<feature type="domain" description="C2H2-type" evidence="10">
    <location>
        <begin position="425"/>
        <end position="452"/>
    </location>
</feature>
<protein>
    <recommendedName>
        <fullName evidence="13">Protein krueppel</fullName>
    </recommendedName>
</protein>
<dbReference type="PROSITE" id="PS50157">
    <property type="entry name" value="ZINC_FINGER_C2H2_2"/>
    <property type="match status" value="8"/>
</dbReference>
<reference evidence="12" key="1">
    <citation type="submission" date="2015-09" db="EMBL/GenBank/DDBJ databases">
        <title>De novo assembly of Pectinophora gossypiella (Pink Bollworm) gut transcriptome.</title>
        <authorList>
            <person name="Tassone E.E."/>
        </authorList>
    </citation>
    <scope>NUCLEOTIDE SEQUENCE</scope>
</reference>
<dbReference type="GO" id="GO:0000978">
    <property type="term" value="F:RNA polymerase II cis-regulatory region sequence-specific DNA binding"/>
    <property type="evidence" value="ECO:0007669"/>
    <property type="project" value="TreeGrafter"/>
</dbReference>
<dbReference type="FunFam" id="3.30.160.60:FF:000145">
    <property type="entry name" value="Zinc finger protein 574"/>
    <property type="match status" value="1"/>
</dbReference>
<comment type="subcellular location">
    <subcellularLocation>
        <location evidence="1">Nucleus</location>
    </subcellularLocation>
</comment>
<dbReference type="Pfam" id="PF13912">
    <property type="entry name" value="zf-C2H2_6"/>
    <property type="match status" value="2"/>
</dbReference>
<dbReference type="InterPro" id="IPR036236">
    <property type="entry name" value="Znf_C2H2_sf"/>
</dbReference>
<name>A0A1E1WMT5_PECGO</name>
<dbReference type="InterPro" id="IPR012934">
    <property type="entry name" value="Znf_AD"/>
</dbReference>
<dbReference type="InterPro" id="IPR013087">
    <property type="entry name" value="Znf_C2H2_type"/>
</dbReference>
<dbReference type="PANTHER" id="PTHR24404:SF114">
    <property type="entry name" value="KLUMPFUSS, ISOFORM B-RELATED"/>
    <property type="match status" value="1"/>
</dbReference>
<keyword evidence="5 9" id="KW-0862">Zinc</keyword>
<sequence length="626" mass="72337">MEMATNIKDLCRLCAKKHEISKDLLDESNKHVLDLVRQFTQITVTECDNMPTNVCLDCEEKMVSFQLFILECYKIQDSLRKLCLDRCENLNIKIEDGIVDFGIAVIKSEVKDELTAEDLLESAINNDVPLDDYDDAYQTIDIEVSEEDDDDEYDNMTIASLKEVTTATNKELTEEEKARFTEVLHKPDLRTSDFVKLDCTICGIAFKSWSHLRIHFMKTHRGIKPFTYCICGFAVKSKSVLYKHVTDHKHESRKLKKEKCTDSDDEGYSALKVNNFIQFKCSGCDKLYSSWYSLKSHCQSQHKIPPVVECKCGITLKSKSSMYKHIQDHKTPSTLQCDICSKVMKTEAALETHRLKHVPKSARKFNCSTCDKVFNYKEALRSHEKSHIPIEERKVFNCDICHLKFTSRSAVTSHKRVVHEKVKSYVCDLCGYACGTNGELRQHRAIHSDEKPFACGKCSKSFKTYSNMKTHMDTHEETSYVCYVCNRVLNSRRTLRKHLLVHEDKCRHICPYCNKAFKRRQTLKVHMYTHTGHKPLTCKWCEERFSYASTLRSHRLRCHPDKMAAQHANKAAMQRCLPDKMAPQEHSYTTYTHVAPHVTHLSTQEDYIKNDLAAVNVTKNEVDAIQ</sequence>
<feature type="domain" description="C2H2-type" evidence="10">
    <location>
        <begin position="480"/>
        <end position="507"/>
    </location>
</feature>
<feature type="domain" description="ZAD" evidence="11">
    <location>
        <begin position="9"/>
        <end position="82"/>
    </location>
</feature>
<evidence type="ECO:0000256" key="1">
    <source>
        <dbReference type="ARBA" id="ARBA00004123"/>
    </source>
</evidence>
<evidence type="ECO:0000256" key="7">
    <source>
        <dbReference type="ARBA" id="ARBA00023242"/>
    </source>
</evidence>
<feature type="binding site" evidence="9">
    <location>
        <position position="14"/>
    </location>
    <ligand>
        <name>Zn(2+)</name>
        <dbReference type="ChEBI" id="CHEBI:29105"/>
    </ligand>
</feature>
<dbReference type="SMART" id="SM00868">
    <property type="entry name" value="zf-AD"/>
    <property type="match status" value="1"/>
</dbReference>
<keyword evidence="2 9" id="KW-0479">Metal-binding</keyword>
<evidence type="ECO:0000256" key="3">
    <source>
        <dbReference type="ARBA" id="ARBA00022737"/>
    </source>
</evidence>
<keyword evidence="3" id="KW-0677">Repeat</keyword>
<gene>
    <name evidence="12" type="ORF">g.9590</name>
</gene>
<dbReference type="PANTHER" id="PTHR24404">
    <property type="entry name" value="ZINC FINGER PROTEIN"/>
    <property type="match status" value="1"/>
</dbReference>
<dbReference type="PROSITE" id="PS51915">
    <property type="entry name" value="ZAD"/>
    <property type="match status" value="1"/>
</dbReference>
<dbReference type="GO" id="GO:0032502">
    <property type="term" value="P:developmental process"/>
    <property type="evidence" value="ECO:0007669"/>
    <property type="project" value="UniProtKB-ARBA"/>
</dbReference>
<keyword evidence="7" id="KW-0539">Nucleus</keyword>
<evidence type="ECO:0000256" key="8">
    <source>
        <dbReference type="PROSITE-ProRule" id="PRU00042"/>
    </source>
</evidence>
<evidence type="ECO:0000259" key="11">
    <source>
        <dbReference type="PROSITE" id="PS51915"/>
    </source>
</evidence>
<keyword evidence="4 8" id="KW-0863">Zinc-finger</keyword>
<keyword evidence="6" id="KW-0238">DNA-binding</keyword>
<dbReference type="GO" id="GO:0003700">
    <property type="term" value="F:DNA-binding transcription factor activity"/>
    <property type="evidence" value="ECO:0007669"/>
    <property type="project" value="TreeGrafter"/>
</dbReference>
<proteinExistence type="predicted"/>
<feature type="domain" description="C2H2-type" evidence="10">
    <location>
        <begin position="396"/>
        <end position="424"/>
    </location>
</feature>
<evidence type="ECO:0000256" key="6">
    <source>
        <dbReference type="ARBA" id="ARBA00023125"/>
    </source>
</evidence>
<dbReference type="Pfam" id="PF00096">
    <property type="entry name" value="zf-C2H2"/>
    <property type="match status" value="5"/>
</dbReference>
<evidence type="ECO:0000256" key="4">
    <source>
        <dbReference type="ARBA" id="ARBA00022771"/>
    </source>
</evidence>
<evidence type="ECO:0000256" key="5">
    <source>
        <dbReference type="ARBA" id="ARBA00022833"/>
    </source>
</evidence>
<feature type="domain" description="C2H2-type" evidence="10">
    <location>
        <begin position="508"/>
        <end position="535"/>
    </location>
</feature>
<dbReference type="Gene3D" id="3.40.1800.20">
    <property type="match status" value="1"/>
</dbReference>
<feature type="domain" description="C2H2-type" evidence="10">
    <location>
        <begin position="197"/>
        <end position="225"/>
    </location>
</feature>